<evidence type="ECO:0000256" key="1">
    <source>
        <dbReference type="ARBA" id="ARBA00022531"/>
    </source>
</evidence>
<name>A0ABZ2R7T4_9MICC</name>
<gene>
    <name evidence="4" type="ORF">WHH00_13970</name>
</gene>
<dbReference type="EMBL" id="CP148033">
    <property type="protein sequence ID" value="WXK92180.1"/>
    <property type="molecule type" value="Genomic_DNA"/>
</dbReference>
<evidence type="ECO:0000313" key="4">
    <source>
        <dbReference type="EMBL" id="WXK92180.1"/>
    </source>
</evidence>
<reference evidence="4 5" key="1">
    <citation type="submission" date="2024-03" db="EMBL/GenBank/DDBJ databases">
        <title>Rhodococcus navarretei sp. nov. and Pseudarthrobacter quantumdoti sp. nov., two new species with the ability to biosynthesize Quantum Dots isolated from soil samples at Union Glacier, Antarctica.</title>
        <authorList>
            <person name="Vargas M."/>
        </authorList>
    </citation>
    <scope>NUCLEOTIDE SEQUENCE [LARGE SCALE GENOMIC DNA]</scope>
    <source>
        <strain evidence="4 5">RC-2-3</strain>
    </source>
</reference>
<dbReference type="InterPro" id="IPR016040">
    <property type="entry name" value="NAD(P)-bd_dom"/>
</dbReference>
<sequence>MILVAGATGQLGGLLAQTLLTKGFPVRVLVRKGSAHDALVMASAEAVTGDLKDPGSLAAACDGVDTVVTTANSSARGGADTVDSVDRLGNRNLIEAASSAGVGRFIFVSNLGASPASPNPFMAAKGETEQLLRGSTMSWTIIQPNLFMDKLPVLVVGIPALSGQPVTLVGEGRREHSLVAMRDVAQYVLAAVEHPERDGRVLVLGGQEAVSWRDVVEAFEQELGRSIPVRTVPPGQPVPGMPDLLAGFLALLESYDSRLEMADLAAQYGVVPTSLRSWVHRFVLESSGAPAGGVPKV</sequence>
<dbReference type="PANTHER" id="PTHR47128:SF2">
    <property type="entry name" value="PROTEIN HIGH CHLOROPHYLL FLUORESCENCE PHENOTYPE 244, CHLOROPLASTIC"/>
    <property type="match status" value="1"/>
</dbReference>
<dbReference type="PANTHER" id="PTHR47128">
    <property type="match status" value="1"/>
</dbReference>
<protein>
    <submittedName>
        <fullName evidence="4">NAD(P)H-binding protein</fullName>
    </submittedName>
</protein>
<proteinExistence type="predicted"/>
<dbReference type="InterPro" id="IPR044256">
    <property type="entry name" value="HCF244-like"/>
</dbReference>
<accession>A0ABZ2R7T4</accession>
<keyword evidence="2" id="KW-0604">Photosystem II</keyword>
<dbReference type="CDD" id="cd05243">
    <property type="entry name" value="SDR_a5"/>
    <property type="match status" value="1"/>
</dbReference>
<keyword evidence="1" id="KW-0602">Photosynthesis</keyword>
<dbReference type="InterPro" id="IPR036291">
    <property type="entry name" value="NAD(P)-bd_dom_sf"/>
</dbReference>
<keyword evidence="5" id="KW-1185">Reference proteome</keyword>
<dbReference type="SUPFAM" id="SSF51735">
    <property type="entry name" value="NAD(P)-binding Rossmann-fold domains"/>
    <property type="match status" value="1"/>
</dbReference>
<dbReference type="Proteomes" id="UP001623384">
    <property type="component" value="Chromosome"/>
</dbReference>
<feature type="domain" description="NAD(P)-binding" evidence="3">
    <location>
        <begin position="6"/>
        <end position="195"/>
    </location>
</feature>
<evidence type="ECO:0000259" key="3">
    <source>
        <dbReference type="Pfam" id="PF13460"/>
    </source>
</evidence>
<dbReference type="Pfam" id="PF13460">
    <property type="entry name" value="NAD_binding_10"/>
    <property type="match status" value="1"/>
</dbReference>
<organism evidence="4 5">
    <name type="scientific">Pseudarthrobacter quantipunctorum</name>
    <dbReference type="NCBI Taxonomy" id="3128980"/>
    <lineage>
        <taxon>Bacteria</taxon>
        <taxon>Bacillati</taxon>
        <taxon>Actinomycetota</taxon>
        <taxon>Actinomycetes</taxon>
        <taxon>Micrococcales</taxon>
        <taxon>Micrococcaceae</taxon>
        <taxon>Pseudarthrobacter</taxon>
    </lineage>
</organism>
<dbReference type="RefSeq" id="WP_406633671.1">
    <property type="nucleotide sequence ID" value="NZ_CP148033.1"/>
</dbReference>
<dbReference type="Gene3D" id="3.40.50.720">
    <property type="entry name" value="NAD(P)-binding Rossmann-like Domain"/>
    <property type="match status" value="1"/>
</dbReference>
<evidence type="ECO:0000256" key="2">
    <source>
        <dbReference type="ARBA" id="ARBA00023276"/>
    </source>
</evidence>
<evidence type="ECO:0000313" key="5">
    <source>
        <dbReference type="Proteomes" id="UP001623384"/>
    </source>
</evidence>